<feature type="transmembrane region" description="Helical" evidence="1">
    <location>
        <begin position="12"/>
        <end position="36"/>
    </location>
</feature>
<reference evidence="2 3" key="1">
    <citation type="journal article" date="2015" name="Genome Biol. Evol.">
        <title>The genome of winter moth (Operophtera brumata) provides a genomic perspective on sexual dimorphism and phenology.</title>
        <authorList>
            <person name="Derks M.F."/>
            <person name="Smit S."/>
            <person name="Salis L."/>
            <person name="Schijlen E."/>
            <person name="Bossers A."/>
            <person name="Mateman C."/>
            <person name="Pijl A.S."/>
            <person name="de Ridder D."/>
            <person name="Groenen M.A."/>
            <person name="Visser M.E."/>
            <person name="Megens H.J."/>
        </authorList>
    </citation>
    <scope>NUCLEOTIDE SEQUENCE [LARGE SCALE GENOMIC DNA]</scope>
    <source>
        <strain evidence="2">WM2013NL</strain>
        <tissue evidence="2">Head and thorax</tissue>
    </source>
</reference>
<dbReference type="Proteomes" id="UP000037510">
    <property type="component" value="Unassembled WGS sequence"/>
</dbReference>
<sequence>MTSGDEIRHLKYLAPFSIVANILMFVAFAICLYYIFSDTLNVSDKRLVGDIDRFPAYLWFKRHMFGHVPQKYKIILQVLIISLVGALFYSTLGLIIPAVVESVFRWEDLGSCFI</sequence>
<keyword evidence="1" id="KW-1133">Transmembrane helix</keyword>
<evidence type="ECO:0000256" key="1">
    <source>
        <dbReference type="SAM" id="Phobius"/>
    </source>
</evidence>
<keyword evidence="1" id="KW-0812">Transmembrane</keyword>
<evidence type="ECO:0000313" key="2">
    <source>
        <dbReference type="EMBL" id="KOB70024.1"/>
    </source>
</evidence>
<gene>
    <name evidence="2" type="ORF">OBRU01_16427</name>
</gene>
<dbReference type="EMBL" id="JTDY01003169">
    <property type="protein sequence ID" value="KOB70024.1"/>
    <property type="molecule type" value="Genomic_DNA"/>
</dbReference>
<name>A0A0L7L3Z7_OPEBR</name>
<dbReference type="AlphaFoldDB" id="A0A0L7L3Z7"/>
<proteinExistence type="predicted"/>
<organism evidence="2 3">
    <name type="scientific">Operophtera brumata</name>
    <name type="common">Winter moth</name>
    <name type="synonym">Phalaena brumata</name>
    <dbReference type="NCBI Taxonomy" id="104452"/>
    <lineage>
        <taxon>Eukaryota</taxon>
        <taxon>Metazoa</taxon>
        <taxon>Ecdysozoa</taxon>
        <taxon>Arthropoda</taxon>
        <taxon>Hexapoda</taxon>
        <taxon>Insecta</taxon>
        <taxon>Pterygota</taxon>
        <taxon>Neoptera</taxon>
        <taxon>Endopterygota</taxon>
        <taxon>Lepidoptera</taxon>
        <taxon>Glossata</taxon>
        <taxon>Ditrysia</taxon>
        <taxon>Geometroidea</taxon>
        <taxon>Geometridae</taxon>
        <taxon>Larentiinae</taxon>
        <taxon>Operophtera</taxon>
    </lineage>
</organism>
<evidence type="ECO:0000313" key="3">
    <source>
        <dbReference type="Proteomes" id="UP000037510"/>
    </source>
</evidence>
<keyword evidence="1" id="KW-0472">Membrane</keyword>
<feature type="transmembrane region" description="Helical" evidence="1">
    <location>
        <begin position="74"/>
        <end position="100"/>
    </location>
</feature>
<protein>
    <submittedName>
        <fullName evidence="2">Amino acid transporter</fullName>
    </submittedName>
</protein>
<comment type="caution">
    <text evidence="2">The sequence shown here is derived from an EMBL/GenBank/DDBJ whole genome shotgun (WGS) entry which is preliminary data.</text>
</comment>
<accession>A0A0L7L3Z7</accession>
<dbReference type="STRING" id="104452.A0A0L7L3Z7"/>
<keyword evidence="3" id="KW-1185">Reference proteome</keyword>